<evidence type="ECO:0000256" key="1">
    <source>
        <dbReference type="SAM" id="Phobius"/>
    </source>
</evidence>
<proteinExistence type="predicted"/>
<feature type="transmembrane region" description="Helical" evidence="1">
    <location>
        <begin position="12"/>
        <end position="30"/>
    </location>
</feature>
<dbReference type="EMBL" id="MN739271">
    <property type="protein sequence ID" value="QHS96636.1"/>
    <property type="molecule type" value="Genomic_DNA"/>
</dbReference>
<organism evidence="2">
    <name type="scientific">viral metagenome</name>
    <dbReference type="NCBI Taxonomy" id="1070528"/>
    <lineage>
        <taxon>unclassified sequences</taxon>
        <taxon>metagenomes</taxon>
        <taxon>organismal metagenomes</taxon>
    </lineage>
</organism>
<dbReference type="AlphaFoldDB" id="A0A6C0BWN0"/>
<keyword evidence="1" id="KW-1133">Transmembrane helix</keyword>
<keyword evidence="1" id="KW-0472">Membrane</keyword>
<keyword evidence="1" id="KW-0812">Transmembrane</keyword>
<accession>A0A6C0BWN0</accession>
<protein>
    <submittedName>
        <fullName evidence="2">Uncharacterized protein</fullName>
    </submittedName>
</protein>
<reference evidence="2" key="1">
    <citation type="journal article" date="2020" name="Nature">
        <title>Giant virus diversity and host interactions through global metagenomics.</title>
        <authorList>
            <person name="Schulz F."/>
            <person name="Roux S."/>
            <person name="Paez-Espino D."/>
            <person name="Jungbluth S."/>
            <person name="Walsh D.A."/>
            <person name="Denef V.J."/>
            <person name="McMahon K.D."/>
            <person name="Konstantinidis K.T."/>
            <person name="Eloe-Fadrosh E.A."/>
            <person name="Kyrpides N.C."/>
            <person name="Woyke T."/>
        </authorList>
    </citation>
    <scope>NUCLEOTIDE SEQUENCE</scope>
    <source>
        <strain evidence="2">GVMAG-M-3300020166-18</strain>
    </source>
</reference>
<name>A0A6C0BWN0_9ZZZZ</name>
<evidence type="ECO:0000313" key="2">
    <source>
        <dbReference type="EMBL" id="QHS96636.1"/>
    </source>
</evidence>
<feature type="transmembrane region" description="Helical" evidence="1">
    <location>
        <begin position="51"/>
        <end position="70"/>
    </location>
</feature>
<sequence>MFSSNMQRFVNYIMAIFIIIGNLVILNYFRKLDRIEECKIGAQELEFIEKYLYSLVFLNIAVFAMQMMQIA</sequence>